<dbReference type="GO" id="GO:0003723">
    <property type="term" value="F:RNA binding"/>
    <property type="evidence" value="ECO:0007669"/>
    <property type="project" value="UniProtKB-KW"/>
</dbReference>
<evidence type="ECO:0000256" key="3">
    <source>
        <dbReference type="ARBA" id="ARBA00022723"/>
    </source>
</evidence>
<keyword evidence="2" id="KW-0540">Nuclease</keyword>
<organism evidence="9 10">
    <name type="scientific">Qingshengfaniella alkalisoli</name>
    <dbReference type="NCBI Taxonomy" id="2599296"/>
    <lineage>
        <taxon>Bacteria</taxon>
        <taxon>Pseudomonadati</taxon>
        <taxon>Pseudomonadota</taxon>
        <taxon>Alphaproteobacteria</taxon>
        <taxon>Rhodobacterales</taxon>
        <taxon>Paracoccaceae</taxon>
        <taxon>Qingshengfaniella</taxon>
    </lineage>
</organism>
<gene>
    <name evidence="9" type="ORF">FPZ52_00485</name>
</gene>
<accession>A0A5B8I4Y3</accession>
<evidence type="ECO:0000256" key="7">
    <source>
        <dbReference type="ARBA" id="ARBA00022884"/>
    </source>
</evidence>
<evidence type="ECO:0000313" key="10">
    <source>
        <dbReference type="Proteomes" id="UP000318483"/>
    </source>
</evidence>
<keyword evidence="10" id="KW-1185">Reference proteome</keyword>
<keyword evidence="3" id="KW-0479">Metal-binding</keyword>
<keyword evidence="7" id="KW-0694">RNA-binding</keyword>
<evidence type="ECO:0000256" key="1">
    <source>
        <dbReference type="ARBA" id="ARBA00001946"/>
    </source>
</evidence>
<dbReference type="Proteomes" id="UP000318483">
    <property type="component" value="Chromosome"/>
</dbReference>
<dbReference type="GO" id="GO:0005737">
    <property type="term" value="C:cytoplasm"/>
    <property type="evidence" value="ECO:0007669"/>
    <property type="project" value="TreeGrafter"/>
</dbReference>
<keyword evidence="5" id="KW-0378">Hydrolase</keyword>
<dbReference type="GO" id="GO:0006364">
    <property type="term" value="P:rRNA processing"/>
    <property type="evidence" value="ECO:0007669"/>
    <property type="project" value="TreeGrafter"/>
</dbReference>
<dbReference type="PANTHER" id="PTHR30001">
    <property type="entry name" value="RIBONUCLEASE"/>
    <property type="match status" value="1"/>
</dbReference>
<dbReference type="GO" id="GO:0004540">
    <property type="term" value="F:RNA nuclease activity"/>
    <property type="evidence" value="ECO:0007669"/>
    <property type="project" value="InterPro"/>
</dbReference>
<dbReference type="PANTHER" id="PTHR30001:SF1">
    <property type="entry name" value="RIBONUCLEASE E_G-LIKE PROTEIN, CHLOROPLASTIC"/>
    <property type="match status" value="1"/>
</dbReference>
<dbReference type="RefSeq" id="WP_146362681.1">
    <property type="nucleotide sequence ID" value="NZ_CP042261.1"/>
</dbReference>
<dbReference type="OrthoDB" id="9804278at2"/>
<dbReference type="Pfam" id="PF10150">
    <property type="entry name" value="RNase_E_G"/>
    <property type="match status" value="1"/>
</dbReference>
<dbReference type="EMBL" id="CP042261">
    <property type="protein sequence ID" value="QDY68245.1"/>
    <property type="molecule type" value="Genomic_DNA"/>
</dbReference>
<proteinExistence type="predicted"/>
<comment type="cofactor">
    <cofactor evidence="1">
        <name>Mg(2+)</name>
        <dbReference type="ChEBI" id="CHEBI:18420"/>
    </cofactor>
</comment>
<sequence>MKGQQIILGRYEGTEIAALMRNGKLHDLFIEAPGSICTPGAIYRGIVDRPLKGQGAMIVRLPDGQTGFLRETKGLRPGDPLLVQVTGVSEPDKAVPLTSRVLFKSRYCIVTPGAPGENISRSIHDEVRRAELRALLSDLPETDQYGLILRSACEMAPDDAIADDLRHTTNVARQVMDDAGREPELLLDGPSPELLAWREWTEEDAPILLADTTADLSPVADAIASLRQPFVPLAANASMYIEETRAFVAVDVNTGADGSAAAGLRANIAAVRSLASELRLRGLGGQIVIDFAPMPKKERKRFEQTMRAAFRAGLVETNLVGWTTLGHFELQRKRERIPLSICLP</sequence>
<dbReference type="GO" id="GO:0004519">
    <property type="term" value="F:endonuclease activity"/>
    <property type="evidence" value="ECO:0007669"/>
    <property type="project" value="UniProtKB-KW"/>
</dbReference>
<evidence type="ECO:0000256" key="6">
    <source>
        <dbReference type="ARBA" id="ARBA00022842"/>
    </source>
</evidence>
<protein>
    <submittedName>
        <fullName evidence="9">Ribonuclease G</fullName>
    </submittedName>
</protein>
<name>A0A5B8I4Y3_9RHOB</name>
<evidence type="ECO:0000256" key="4">
    <source>
        <dbReference type="ARBA" id="ARBA00022759"/>
    </source>
</evidence>
<dbReference type="GO" id="GO:0046872">
    <property type="term" value="F:metal ion binding"/>
    <property type="evidence" value="ECO:0007669"/>
    <property type="project" value="UniProtKB-KW"/>
</dbReference>
<dbReference type="InterPro" id="IPR019307">
    <property type="entry name" value="RNA-bd_AU-1/RNase_E/G"/>
</dbReference>
<feature type="domain" description="RNA-binding protein AU-1/Ribonuclease E/G" evidence="8">
    <location>
        <begin position="218"/>
        <end position="334"/>
    </location>
</feature>
<evidence type="ECO:0000313" key="9">
    <source>
        <dbReference type="EMBL" id="QDY68245.1"/>
    </source>
</evidence>
<dbReference type="AlphaFoldDB" id="A0A5B8I4Y3"/>
<evidence type="ECO:0000256" key="2">
    <source>
        <dbReference type="ARBA" id="ARBA00022722"/>
    </source>
</evidence>
<dbReference type="InterPro" id="IPR004659">
    <property type="entry name" value="RNase_E/G"/>
</dbReference>
<dbReference type="KEGG" id="lit:FPZ52_00485"/>
<reference evidence="9 10" key="1">
    <citation type="submission" date="2019-07" db="EMBL/GenBank/DDBJ databases">
        <title>Litoreibacter alkalisoli sp. nov., isolated from saline-alkaline soil.</title>
        <authorList>
            <person name="Wang S."/>
            <person name="Xu L."/>
            <person name="Xing Y.-T."/>
            <person name="Sun J.-Q."/>
        </authorList>
    </citation>
    <scope>NUCLEOTIDE SEQUENCE [LARGE SCALE GENOMIC DNA]</scope>
    <source>
        <strain evidence="9 10">LN3S51</strain>
    </source>
</reference>
<evidence type="ECO:0000259" key="8">
    <source>
        <dbReference type="Pfam" id="PF10150"/>
    </source>
</evidence>
<keyword evidence="4" id="KW-0255">Endonuclease</keyword>
<keyword evidence="6" id="KW-0460">Magnesium</keyword>
<evidence type="ECO:0000256" key="5">
    <source>
        <dbReference type="ARBA" id="ARBA00022801"/>
    </source>
</evidence>
<dbReference type="GO" id="GO:0016787">
    <property type="term" value="F:hydrolase activity"/>
    <property type="evidence" value="ECO:0007669"/>
    <property type="project" value="UniProtKB-KW"/>
</dbReference>